<evidence type="ECO:0000256" key="3">
    <source>
        <dbReference type="ARBA" id="ARBA00022991"/>
    </source>
</evidence>
<feature type="domain" description="PAS" evidence="5">
    <location>
        <begin position="1"/>
        <end position="51"/>
    </location>
</feature>
<keyword evidence="2" id="KW-0716">Sensory transduction</keyword>
<dbReference type="PROSITE" id="PS50112">
    <property type="entry name" value="PAS"/>
    <property type="match status" value="1"/>
</dbReference>
<keyword evidence="6" id="KW-0418">Kinase</keyword>
<dbReference type="EC" id="2.7.13.3" evidence="6"/>
<sequence length="51" mass="5681">MISSASNTTVTSIVVSDAMEPDFPVIYVNKVFESVTSYRADEVLGRNWLQI</sequence>
<dbReference type="InterPro" id="IPR000014">
    <property type="entry name" value="PAS"/>
</dbReference>
<keyword evidence="6" id="KW-0808">Transferase</keyword>
<name>A0A9K3JUJ7_HELAN</name>
<keyword evidence="1" id="KW-0600">Photoreceptor protein</keyword>
<dbReference type="GO" id="GO:0009881">
    <property type="term" value="F:photoreceptor activity"/>
    <property type="evidence" value="ECO:0007669"/>
    <property type="project" value="UniProtKB-KW"/>
</dbReference>
<evidence type="ECO:0000313" key="6">
    <source>
        <dbReference type="EMBL" id="KAF5821627.1"/>
    </source>
</evidence>
<reference evidence="6" key="1">
    <citation type="journal article" date="2017" name="Nature">
        <title>The sunflower genome provides insights into oil metabolism, flowering and Asterid evolution.</title>
        <authorList>
            <person name="Badouin H."/>
            <person name="Gouzy J."/>
            <person name="Grassa C.J."/>
            <person name="Murat F."/>
            <person name="Staton S.E."/>
            <person name="Cottret L."/>
            <person name="Lelandais-Briere C."/>
            <person name="Owens G.L."/>
            <person name="Carrere S."/>
            <person name="Mayjonade B."/>
            <person name="Legrand L."/>
            <person name="Gill N."/>
            <person name="Kane N.C."/>
            <person name="Bowers J.E."/>
            <person name="Hubner S."/>
            <person name="Bellec A."/>
            <person name="Berard A."/>
            <person name="Berges H."/>
            <person name="Blanchet N."/>
            <person name="Boniface M.C."/>
            <person name="Brunel D."/>
            <person name="Catrice O."/>
            <person name="Chaidir N."/>
            <person name="Claudel C."/>
            <person name="Donnadieu C."/>
            <person name="Faraut T."/>
            <person name="Fievet G."/>
            <person name="Helmstetter N."/>
            <person name="King M."/>
            <person name="Knapp S.J."/>
            <person name="Lai Z."/>
            <person name="Le Paslier M.C."/>
            <person name="Lippi Y."/>
            <person name="Lorenzon L."/>
            <person name="Mandel J.R."/>
            <person name="Marage G."/>
            <person name="Marchand G."/>
            <person name="Marquand E."/>
            <person name="Bret-Mestries E."/>
            <person name="Morien E."/>
            <person name="Nambeesan S."/>
            <person name="Nguyen T."/>
            <person name="Pegot-Espagnet P."/>
            <person name="Pouilly N."/>
            <person name="Raftis F."/>
            <person name="Sallet E."/>
            <person name="Schiex T."/>
            <person name="Thomas J."/>
            <person name="Vandecasteele C."/>
            <person name="Vares D."/>
            <person name="Vear F."/>
            <person name="Vautrin S."/>
            <person name="Crespi M."/>
            <person name="Mangin B."/>
            <person name="Burke J.M."/>
            <person name="Salse J."/>
            <person name="Munos S."/>
            <person name="Vincourt P."/>
            <person name="Rieseberg L.H."/>
            <person name="Langlade N.B."/>
        </authorList>
    </citation>
    <scope>NUCLEOTIDE SEQUENCE</scope>
    <source>
        <tissue evidence="6">Leaves</tissue>
    </source>
</reference>
<proteinExistence type="predicted"/>
<dbReference type="AlphaFoldDB" id="A0A9K3JUJ7"/>
<comment type="caution">
    <text evidence="6">The sequence shown here is derived from an EMBL/GenBank/DDBJ whole genome shotgun (WGS) entry which is preliminary data.</text>
</comment>
<reference evidence="6" key="2">
    <citation type="submission" date="2020-06" db="EMBL/GenBank/DDBJ databases">
        <title>Helianthus annuus Genome sequencing and assembly Release 2.</title>
        <authorList>
            <person name="Gouzy J."/>
            <person name="Langlade N."/>
            <person name="Munos S."/>
        </authorList>
    </citation>
    <scope>NUCLEOTIDE SEQUENCE</scope>
    <source>
        <tissue evidence="6">Leaves</tissue>
    </source>
</reference>
<accession>A0A9K3JUJ7</accession>
<evidence type="ECO:0000259" key="5">
    <source>
        <dbReference type="PROSITE" id="PS50112"/>
    </source>
</evidence>
<organism evidence="6 7">
    <name type="scientific">Helianthus annuus</name>
    <name type="common">Common sunflower</name>
    <dbReference type="NCBI Taxonomy" id="4232"/>
    <lineage>
        <taxon>Eukaryota</taxon>
        <taxon>Viridiplantae</taxon>
        <taxon>Streptophyta</taxon>
        <taxon>Embryophyta</taxon>
        <taxon>Tracheophyta</taxon>
        <taxon>Spermatophyta</taxon>
        <taxon>Magnoliopsida</taxon>
        <taxon>eudicotyledons</taxon>
        <taxon>Gunneridae</taxon>
        <taxon>Pentapetalae</taxon>
        <taxon>asterids</taxon>
        <taxon>campanulids</taxon>
        <taxon>Asterales</taxon>
        <taxon>Asteraceae</taxon>
        <taxon>Asteroideae</taxon>
        <taxon>Heliantheae alliance</taxon>
        <taxon>Heliantheae</taxon>
        <taxon>Helianthus</taxon>
    </lineage>
</organism>
<gene>
    <name evidence="6" type="ORF">HanXRQr2_Chr01g0016211</name>
</gene>
<keyword evidence="7" id="KW-1185">Reference proteome</keyword>
<evidence type="ECO:0000313" key="7">
    <source>
        <dbReference type="Proteomes" id="UP000215914"/>
    </source>
</evidence>
<evidence type="ECO:0000256" key="4">
    <source>
        <dbReference type="ARBA" id="ARBA00023170"/>
    </source>
</evidence>
<dbReference type="GO" id="GO:0004673">
    <property type="term" value="F:protein histidine kinase activity"/>
    <property type="evidence" value="ECO:0007669"/>
    <property type="project" value="UniProtKB-EC"/>
</dbReference>
<dbReference type="Gramene" id="mRNA:HanXRQr2_Chr01g0016211">
    <property type="protein sequence ID" value="mRNA:HanXRQr2_Chr01g0016211"/>
    <property type="gene ID" value="HanXRQr2_Chr01g0016211"/>
</dbReference>
<protein>
    <submittedName>
        <fullName evidence="6">Histidine kinase</fullName>
        <ecNumber evidence="6">2.7.13.3</ecNumber>
    </submittedName>
</protein>
<dbReference type="InterPro" id="IPR035965">
    <property type="entry name" value="PAS-like_dom_sf"/>
</dbReference>
<evidence type="ECO:0000256" key="1">
    <source>
        <dbReference type="ARBA" id="ARBA00022543"/>
    </source>
</evidence>
<keyword evidence="3" id="KW-0157">Chromophore</keyword>
<evidence type="ECO:0000256" key="2">
    <source>
        <dbReference type="ARBA" id="ARBA00022606"/>
    </source>
</evidence>
<dbReference type="SUPFAM" id="SSF55785">
    <property type="entry name" value="PYP-like sensor domain (PAS domain)"/>
    <property type="match status" value="1"/>
</dbReference>
<dbReference type="Gene3D" id="3.30.450.20">
    <property type="entry name" value="PAS domain"/>
    <property type="match status" value="1"/>
</dbReference>
<dbReference type="Proteomes" id="UP000215914">
    <property type="component" value="Unassembled WGS sequence"/>
</dbReference>
<dbReference type="EMBL" id="MNCJ02000316">
    <property type="protein sequence ID" value="KAF5821627.1"/>
    <property type="molecule type" value="Genomic_DNA"/>
</dbReference>
<keyword evidence="4" id="KW-0675">Receptor</keyword>